<evidence type="ECO:0000256" key="10">
    <source>
        <dbReference type="ARBA" id="ARBA00023170"/>
    </source>
</evidence>
<evidence type="ECO:0000256" key="2">
    <source>
        <dbReference type="ARBA" id="ARBA00019822"/>
    </source>
</evidence>
<evidence type="ECO:0000256" key="11">
    <source>
        <dbReference type="ARBA" id="ARBA00023180"/>
    </source>
</evidence>
<keyword evidence="10 16" id="KW-0675">Receptor</keyword>
<dbReference type="Gene3D" id="2.10.25.10">
    <property type="entry name" value="Laminin"/>
    <property type="match status" value="2"/>
</dbReference>
<dbReference type="PROSITE" id="PS01186">
    <property type="entry name" value="EGF_2"/>
    <property type="match status" value="1"/>
</dbReference>
<evidence type="ECO:0000313" key="16">
    <source>
        <dbReference type="EMBL" id="KAK0146055.1"/>
    </source>
</evidence>
<proteinExistence type="predicted"/>
<dbReference type="InterPro" id="IPR009030">
    <property type="entry name" value="Growth_fac_rcpt_cys_sf"/>
</dbReference>
<comment type="function">
    <text evidence="12">Endothelial cell receptor that plays a critical role in regulating several physiological processes including hemostasis, coagulation, fibrinolysis, inflammation, and angiogenesis. Acts as a cofactor for thrombin activation of protein C/PROC on the surface of vascular endothelial cells leading to initiation of the activated protein C anticoagulant pathway. Also accelerates the activation of the plasma carboxypeptidase B2/CPB2, which catalyzes removal of C-terminal basic amino acids from its substrates including kinins or anaphylatoxins leading to fibrinolysis inhibition. Plays critical protective roles in changing the cleavage specificity of protease-activated receptor 1/PAR1, inhibiting endothelial cell permeability and inflammation. Suppresses inflammation distinctly from its anticoagulant cofactor activity by sequestering HMGB1 thereby preventing it from engaging cellular receptors such as RAGE and contributing to the inflammatory response.</text>
</comment>
<dbReference type="GO" id="GO:0016324">
    <property type="term" value="C:apical plasma membrane"/>
    <property type="evidence" value="ECO:0007669"/>
    <property type="project" value="TreeGrafter"/>
</dbReference>
<keyword evidence="11" id="KW-0325">Glycoprotein</keyword>
<dbReference type="PANTHER" id="PTHR22722:SF11">
    <property type="entry name" value="LOW-DENSITY LIPOPROTEIN RECEPTOR-RELATED PROTEIN 2"/>
    <property type="match status" value="1"/>
</dbReference>
<keyword evidence="17" id="KW-1185">Reference proteome</keyword>
<comment type="subcellular location">
    <subcellularLocation>
        <location evidence="1">Membrane</location>
        <topology evidence="1">Single-pass type I membrane protein</topology>
    </subcellularLocation>
</comment>
<evidence type="ECO:0000256" key="8">
    <source>
        <dbReference type="ARBA" id="ARBA00023136"/>
    </source>
</evidence>
<dbReference type="AlphaFoldDB" id="A0AA47MTU0"/>
<evidence type="ECO:0000256" key="13">
    <source>
        <dbReference type="ARBA" id="ARBA00046453"/>
    </source>
</evidence>
<evidence type="ECO:0000256" key="5">
    <source>
        <dbReference type="ARBA" id="ARBA00022692"/>
    </source>
</evidence>
<accession>A0AA47MTU0</accession>
<evidence type="ECO:0000256" key="6">
    <source>
        <dbReference type="ARBA" id="ARBA00022737"/>
    </source>
</evidence>
<organism evidence="16 17">
    <name type="scientific">Merluccius polli</name>
    <name type="common">Benguela hake</name>
    <name type="synonym">Merluccius cadenati</name>
    <dbReference type="NCBI Taxonomy" id="89951"/>
    <lineage>
        <taxon>Eukaryota</taxon>
        <taxon>Metazoa</taxon>
        <taxon>Chordata</taxon>
        <taxon>Craniata</taxon>
        <taxon>Vertebrata</taxon>
        <taxon>Euteleostomi</taxon>
        <taxon>Actinopterygii</taxon>
        <taxon>Neopterygii</taxon>
        <taxon>Teleostei</taxon>
        <taxon>Neoteleostei</taxon>
        <taxon>Acanthomorphata</taxon>
        <taxon>Zeiogadaria</taxon>
        <taxon>Gadariae</taxon>
        <taxon>Gadiformes</taxon>
        <taxon>Gadoidei</taxon>
        <taxon>Merlucciidae</taxon>
        <taxon>Merluccius</taxon>
    </lineage>
</organism>
<dbReference type="EMBL" id="JAOPHQ010006092">
    <property type="protein sequence ID" value="KAK0132820.1"/>
    <property type="molecule type" value="Genomic_DNA"/>
</dbReference>
<evidence type="ECO:0000256" key="1">
    <source>
        <dbReference type="ARBA" id="ARBA00004479"/>
    </source>
</evidence>
<keyword evidence="3" id="KW-0245">EGF-like domain</keyword>
<dbReference type="InterPro" id="IPR000742">
    <property type="entry name" value="EGF"/>
</dbReference>
<dbReference type="PANTHER" id="PTHR22722">
    <property type="entry name" value="LOW-DENSITY LIPOPROTEIN RECEPTOR-RELATED PROTEIN 2-RELATED"/>
    <property type="match status" value="1"/>
</dbReference>
<dbReference type="GO" id="GO:0042562">
    <property type="term" value="F:hormone binding"/>
    <property type="evidence" value="ECO:0007669"/>
    <property type="project" value="TreeGrafter"/>
</dbReference>
<keyword evidence="6" id="KW-0677">Repeat</keyword>
<sequence>MEVDDDVIQPTGVDRCAALSCEYRCHSSPQGGACYCPDGFIVANDSRSCVDFDDCTIWGICDQVCEDRPGTHHCSCVDGYLLEQGRLCRANVSGAEKFQFE</sequence>
<dbReference type="EMBL" id="JAOPHQ010002635">
    <property type="protein sequence ID" value="KAK0146055.1"/>
    <property type="molecule type" value="Genomic_DNA"/>
</dbReference>
<dbReference type="Pfam" id="PF09064">
    <property type="entry name" value="EGF_Tme5"/>
    <property type="match status" value="1"/>
</dbReference>
<feature type="domain" description="EGF-like" evidence="14">
    <location>
        <begin position="74"/>
        <end position="88"/>
    </location>
</feature>
<dbReference type="GO" id="GO:0004888">
    <property type="term" value="F:transmembrane signaling receptor activity"/>
    <property type="evidence" value="ECO:0007669"/>
    <property type="project" value="InterPro"/>
</dbReference>
<evidence type="ECO:0000256" key="9">
    <source>
        <dbReference type="ARBA" id="ARBA00023157"/>
    </source>
</evidence>
<evidence type="ECO:0000313" key="15">
    <source>
        <dbReference type="EMBL" id="KAK0132820.1"/>
    </source>
</evidence>
<dbReference type="InterPro" id="IPR001881">
    <property type="entry name" value="EGF-like_Ca-bd_dom"/>
</dbReference>
<keyword evidence="16" id="KW-0449">Lipoprotein</keyword>
<keyword evidence="4" id="KW-0254">Endocytosis</keyword>
<keyword evidence="5" id="KW-0812">Transmembrane</keyword>
<keyword evidence="7" id="KW-1133">Transmembrane helix</keyword>
<reference evidence="16" key="1">
    <citation type="journal article" date="2023" name="Front. Mar. Sci.">
        <title>A new Merluccius polli reference genome to investigate the effects of global change in West African waters.</title>
        <authorList>
            <person name="Mateo J.L."/>
            <person name="Blanco-Fernandez C."/>
            <person name="Garcia-Vazquez E."/>
            <person name="Machado-Schiaffino G."/>
        </authorList>
    </citation>
    <scope>NUCLEOTIDE SEQUENCE</scope>
    <source>
        <strain evidence="16">C29</strain>
        <tissue evidence="16">Fin</tissue>
    </source>
</reference>
<evidence type="ECO:0000256" key="7">
    <source>
        <dbReference type="ARBA" id="ARBA00022989"/>
    </source>
</evidence>
<dbReference type="InterPro" id="IPR051221">
    <property type="entry name" value="LDLR-related"/>
</dbReference>
<dbReference type="GO" id="GO:0005509">
    <property type="term" value="F:calcium ion binding"/>
    <property type="evidence" value="ECO:0007669"/>
    <property type="project" value="InterPro"/>
</dbReference>
<evidence type="ECO:0000256" key="12">
    <source>
        <dbReference type="ARBA" id="ARBA00045242"/>
    </source>
</evidence>
<evidence type="ECO:0000313" key="17">
    <source>
        <dbReference type="Proteomes" id="UP001174136"/>
    </source>
</evidence>
<dbReference type="GO" id="GO:0043235">
    <property type="term" value="C:receptor complex"/>
    <property type="evidence" value="ECO:0007669"/>
    <property type="project" value="TreeGrafter"/>
</dbReference>
<keyword evidence="9" id="KW-1015">Disulfide bond</keyword>
<dbReference type="FunFam" id="2.10.25.10:FF:000009">
    <property type="entry name" value="Low-density lipoprotein receptor isoform 1"/>
    <property type="match status" value="1"/>
</dbReference>
<name>A0AA47MTU0_MERPO</name>
<dbReference type="SMART" id="SM00179">
    <property type="entry name" value="EGF_CA"/>
    <property type="match status" value="1"/>
</dbReference>
<gene>
    <name evidence="16" type="primary">LRP2_2</name>
    <name evidence="15" type="synonym">LRP2_6</name>
    <name evidence="16" type="ORF">N1851_014680</name>
    <name evidence="15" type="ORF">N1851_032071</name>
</gene>
<evidence type="ECO:0000256" key="3">
    <source>
        <dbReference type="ARBA" id="ARBA00022536"/>
    </source>
</evidence>
<protein>
    <recommendedName>
        <fullName evidence="2">Thrombomodulin</fullName>
    </recommendedName>
</protein>
<evidence type="ECO:0000256" key="4">
    <source>
        <dbReference type="ARBA" id="ARBA00022583"/>
    </source>
</evidence>
<dbReference type="InterPro" id="IPR015149">
    <property type="entry name" value="Tme5_EGF-like"/>
</dbReference>
<dbReference type="Proteomes" id="UP001174136">
    <property type="component" value="Unassembled WGS sequence"/>
</dbReference>
<dbReference type="SMART" id="SM00181">
    <property type="entry name" value="EGF"/>
    <property type="match status" value="2"/>
</dbReference>
<dbReference type="SUPFAM" id="SSF57184">
    <property type="entry name" value="Growth factor receptor domain"/>
    <property type="match status" value="1"/>
</dbReference>
<comment type="caution">
    <text evidence="16">The sequence shown here is derived from an EMBL/GenBank/DDBJ whole genome shotgun (WGS) entry which is preliminary data.</text>
</comment>
<comment type="subunit">
    <text evidence="13">Interacts with ITGAL, ITGAM and ITGB2. Interacts with thrombin/F2; this interaction switches the specificity of thrombin from a procoagulant to an anticoagulant and antifibrinolytic protease. Interacts with ANGP1 and ANGP2; these interactions significantly inhibit the generation of activated PC and TAFIa/CPB2 by the thrombin/thrombomodulin complex. Interacts with PF4; this interaction enhances generation of activated protein C. Interacts with HMGB1; this interaction inhibits HMGB1 inflammatory activity.</text>
</comment>
<evidence type="ECO:0000259" key="14">
    <source>
        <dbReference type="PROSITE" id="PS01186"/>
    </source>
</evidence>
<dbReference type="GO" id="GO:0006898">
    <property type="term" value="P:receptor-mediated endocytosis"/>
    <property type="evidence" value="ECO:0007669"/>
    <property type="project" value="TreeGrafter"/>
</dbReference>
<keyword evidence="8" id="KW-0472">Membrane</keyword>